<evidence type="ECO:0000256" key="4">
    <source>
        <dbReference type="ARBA" id="ARBA00022692"/>
    </source>
</evidence>
<evidence type="ECO:0000256" key="2">
    <source>
        <dbReference type="ARBA" id="ARBA00007324"/>
    </source>
</evidence>
<dbReference type="GO" id="GO:0005787">
    <property type="term" value="C:signal peptidase complex"/>
    <property type="evidence" value="ECO:0007669"/>
    <property type="project" value="InterPro"/>
</dbReference>
<dbReference type="EMBL" id="KV453931">
    <property type="protein sequence ID" value="ODV73425.1"/>
    <property type="molecule type" value="Genomic_DNA"/>
</dbReference>
<keyword evidence="5" id="KW-0256">Endoplasmic reticulum</keyword>
<dbReference type="OrthoDB" id="29558at2759"/>
<protein>
    <recommendedName>
        <fullName evidence="3">Signal peptidase complex subunit 2</fullName>
    </recommendedName>
</protein>
<dbReference type="STRING" id="983966.A0A1E4S1P0"/>
<dbReference type="RefSeq" id="XP_020070464.1">
    <property type="nucleotide sequence ID" value="XM_020213716.1"/>
</dbReference>
<feature type="transmembrane region" description="Helical" evidence="9">
    <location>
        <begin position="35"/>
        <end position="58"/>
    </location>
</feature>
<dbReference type="GeneID" id="30988112"/>
<keyword evidence="4 9" id="KW-0812">Transmembrane</keyword>
<evidence type="ECO:0000256" key="7">
    <source>
        <dbReference type="ARBA" id="ARBA00023136"/>
    </source>
</evidence>
<dbReference type="Proteomes" id="UP000094389">
    <property type="component" value="Unassembled WGS sequence"/>
</dbReference>
<dbReference type="OMA" id="TKYDPIY"/>
<dbReference type="PANTHER" id="PTHR13085:SF0">
    <property type="entry name" value="SIGNAL PEPTIDASE COMPLEX SUBUNIT 2"/>
    <property type="match status" value="1"/>
</dbReference>
<dbReference type="Pfam" id="PF06703">
    <property type="entry name" value="SPC25"/>
    <property type="match status" value="1"/>
</dbReference>
<dbReference type="AlphaFoldDB" id="A0A1E4S1P0"/>
<dbReference type="InterPro" id="IPR009582">
    <property type="entry name" value="Spc2/SPCS2"/>
</dbReference>
<organism evidence="10 11">
    <name type="scientific">Cyberlindnera jadinii (strain ATCC 18201 / CBS 1600 / BCRC 20928 / JCM 3617 / NBRC 0987 / NRRL Y-1542)</name>
    <name type="common">Torula yeast</name>
    <name type="synonym">Candida utilis</name>
    <dbReference type="NCBI Taxonomy" id="983966"/>
    <lineage>
        <taxon>Eukaryota</taxon>
        <taxon>Fungi</taxon>
        <taxon>Dikarya</taxon>
        <taxon>Ascomycota</taxon>
        <taxon>Saccharomycotina</taxon>
        <taxon>Saccharomycetes</taxon>
        <taxon>Phaffomycetales</taxon>
        <taxon>Phaffomycetaceae</taxon>
        <taxon>Cyberlindnera</taxon>
    </lineage>
</organism>
<comment type="function">
    <text evidence="8">Component of the signal peptidase complex (SPC) which catalyzes the cleavage of N-terminal signal sequences from nascent proteins as they are translocated into the lumen of the endoplasmic reticulum. Enhances the enzymatic activity of SPC and facilitates the interactions between different components of the translocation site.</text>
</comment>
<keyword evidence="6 9" id="KW-1133">Transmembrane helix</keyword>
<gene>
    <name evidence="10" type="ORF">CYBJADRAFT_162799</name>
</gene>
<proteinExistence type="inferred from homology"/>
<reference evidence="10 11" key="1">
    <citation type="journal article" date="2016" name="Proc. Natl. Acad. Sci. U.S.A.">
        <title>Comparative genomics of biotechnologically important yeasts.</title>
        <authorList>
            <person name="Riley R."/>
            <person name="Haridas S."/>
            <person name="Wolfe K.H."/>
            <person name="Lopes M.R."/>
            <person name="Hittinger C.T."/>
            <person name="Goeker M."/>
            <person name="Salamov A.A."/>
            <person name="Wisecaver J.H."/>
            <person name="Long T.M."/>
            <person name="Calvey C.H."/>
            <person name="Aerts A.L."/>
            <person name="Barry K.W."/>
            <person name="Choi C."/>
            <person name="Clum A."/>
            <person name="Coughlan A.Y."/>
            <person name="Deshpande S."/>
            <person name="Douglass A.P."/>
            <person name="Hanson S.J."/>
            <person name="Klenk H.-P."/>
            <person name="LaButti K.M."/>
            <person name="Lapidus A."/>
            <person name="Lindquist E.A."/>
            <person name="Lipzen A.M."/>
            <person name="Meier-Kolthoff J.P."/>
            <person name="Ohm R.A."/>
            <person name="Otillar R.P."/>
            <person name="Pangilinan J.L."/>
            <person name="Peng Y."/>
            <person name="Rokas A."/>
            <person name="Rosa C.A."/>
            <person name="Scheuner C."/>
            <person name="Sibirny A.A."/>
            <person name="Slot J.C."/>
            <person name="Stielow J.B."/>
            <person name="Sun H."/>
            <person name="Kurtzman C.P."/>
            <person name="Blackwell M."/>
            <person name="Grigoriev I.V."/>
            <person name="Jeffries T.W."/>
        </authorList>
    </citation>
    <scope>NUCLEOTIDE SEQUENCE [LARGE SCALE GENOMIC DNA]</scope>
    <source>
        <strain evidence="11">ATCC 18201 / CBS 1600 / BCRC 20928 / JCM 3617 / NBRC 0987 / NRRL Y-1542</strain>
    </source>
</reference>
<evidence type="ECO:0000313" key="10">
    <source>
        <dbReference type="EMBL" id="ODV73425.1"/>
    </source>
</evidence>
<evidence type="ECO:0000256" key="6">
    <source>
        <dbReference type="ARBA" id="ARBA00022989"/>
    </source>
</evidence>
<dbReference type="PANTHER" id="PTHR13085">
    <property type="entry name" value="MICROSOMAL SIGNAL PEPTIDASE 25 KDA SUBUNIT"/>
    <property type="match status" value="1"/>
</dbReference>
<comment type="subcellular location">
    <subcellularLocation>
        <location evidence="1">Endoplasmic reticulum membrane</location>
        <topology evidence="1">Multi-pass membrane protein</topology>
    </subcellularLocation>
</comment>
<accession>A0A1E4S1P0</accession>
<evidence type="ECO:0000256" key="8">
    <source>
        <dbReference type="ARBA" id="ARBA00045608"/>
    </source>
</evidence>
<name>A0A1E4S1P0_CYBJN</name>
<evidence type="ECO:0000256" key="1">
    <source>
        <dbReference type="ARBA" id="ARBA00004477"/>
    </source>
</evidence>
<evidence type="ECO:0000256" key="9">
    <source>
        <dbReference type="SAM" id="Phobius"/>
    </source>
</evidence>
<keyword evidence="7 9" id="KW-0472">Membrane</keyword>
<comment type="similarity">
    <text evidence="2">Belongs to the SPCS2 family.</text>
</comment>
<evidence type="ECO:0000313" key="11">
    <source>
        <dbReference type="Proteomes" id="UP000094389"/>
    </source>
</evidence>
<dbReference type="GO" id="GO:0006465">
    <property type="term" value="P:signal peptide processing"/>
    <property type="evidence" value="ECO:0007669"/>
    <property type="project" value="InterPro"/>
</dbReference>
<sequence>MNFKTANIHSTQDMRNAVDERLPLVLSTLGYQESFILVDTKLALGYLSVLAAGGAFLLEKKLKFEEGLPYLKLLLLAYFILTSLSWLYQKFVIKNTIYTGKKGKNVVTIGGEVDKYTPEYKLTITVKSEGRDAGSTQEVVLPFTSVFDKYGNLHEGELAAWIKDQLELNEKNK</sequence>
<feature type="transmembrane region" description="Helical" evidence="9">
    <location>
        <begin position="70"/>
        <end position="88"/>
    </location>
</feature>
<dbReference type="GO" id="GO:0045047">
    <property type="term" value="P:protein targeting to ER"/>
    <property type="evidence" value="ECO:0007669"/>
    <property type="project" value="TreeGrafter"/>
</dbReference>
<evidence type="ECO:0000256" key="3">
    <source>
        <dbReference type="ARBA" id="ARBA00017057"/>
    </source>
</evidence>
<keyword evidence="11" id="KW-1185">Reference proteome</keyword>
<evidence type="ECO:0000256" key="5">
    <source>
        <dbReference type="ARBA" id="ARBA00022824"/>
    </source>
</evidence>